<sequence length="420" mass="45718">MASRPRRSAAKKASEALVDWADSERNSSMSTRTRRSEGRTSGVSRGPPSSPGSEHLNLTVKVPANKLREATSTGRGRNSTGNSISVNSRGSLGGNEIVAGKRNRGPKKSYVVASDSDEEEDEEMEDLNDDDAEGDDDMDVDAEGEEEDAEGDVDMDTPAASTIKIQLPKAGKVTPRRPAAARVIEDDDDDDEEELSEIEVSDPENTMDMSIDVGGAGDEDEEDEEDEEDAEGEEEDAEGEEEDDAEGEEEEIEVADETQGLGAEGDEADSELGSREGTPDLTKMTRRQRARFEDEPQQYMKLSDEVQAKKVFTAEELSMRRAEMARRRRNLSEKRNEEVKMETINKLLKKQAPKTKGKAQATGDETPSNEPQRADAAFVRWVNSKKGSVVAVPDDMIGGPAGKVFVPGGLKSGKMVEEVA</sequence>
<keyword evidence="2" id="KW-1185">Reference proteome</keyword>
<dbReference type="EMBL" id="VUJX02000002">
    <property type="protein sequence ID" value="KAL0940658.1"/>
    <property type="molecule type" value="Genomic_DNA"/>
</dbReference>
<evidence type="ECO:0000313" key="1">
    <source>
        <dbReference type="EMBL" id="KAL0940658.1"/>
    </source>
</evidence>
<proteinExistence type="predicted"/>
<dbReference type="Proteomes" id="UP000805649">
    <property type="component" value="Unassembled WGS sequence"/>
</dbReference>
<comment type="caution">
    <text evidence="1">The sequence shown here is derived from an EMBL/GenBank/DDBJ whole genome shotgun (WGS) entry which is preliminary data.</text>
</comment>
<gene>
    <name evidence="1" type="ORF">CTRU02_203421</name>
</gene>
<accession>A0ACC3Z971</accession>
<protein>
    <submittedName>
        <fullName evidence="1">Papa-1-like conserved region family protein</fullName>
    </submittedName>
</protein>
<name>A0ACC3Z971_COLTU</name>
<evidence type="ECO:0000313" key="2">
    <source>
        <dbReference type="Proteomes" id="UP000805649"/>
    </source>
</evidence>
<organism evidence="1 2">
    <name type="scientific">Colletotrichum truncatum</name>
    <name type="common">Anthracnose fungus</name>
    <name type="synonym">Colletotrichum capsici</name>
    <dbReference type="NCBI Taxonomy" id="5467"/>
    <lineage>
        <taxon>Eukaryota</taxon>
        <taxon>Fungi</taxon>
        <taxon>Dikarya</taxon>
        <taxon>Ascomycota</taxon>
        <taxon>Pezizomycotina</taxon>
        <taxon>Sordariomycetes</taxon>
        <taxon>Hypocreomycetidae</taxon>
        <taxon>Glomerellales</taxon>
        <taxon>Glomerellaceae</taxon>
        <taxon>Colletotrichum</taxon>
        <taxon>Colletotrichum truncatum species complex</taxon>
    </lineage>
</organism>
<reference evidence="1 2" key="1">
    <citation type="journal article" date="2020" name="Phytopathology">
        <title>Genome Sequence Resources of Colletotrichum truncatum, C. plurivorum, C. musicola, and C. sojae: Four Species Pathogenic to Soybean (Glycine max).</title>
        <authorList>
            <person name="Rogerio F."/>
            <person name="Boufleur T.R."/>
            <person name="Ciampi-Guillardi M."/>
            <person name="Sukno S.A."/>
            <person name="Thon M.R."/>
            <person name="Massola Junior N.S."/>
            <person name="Baroncelli R."/>
        </authorList>
    </citation>
    <scope>NUCLEOTIDE SEQUENCE [LARGE SCALE GENOMIC DNA]</scope>
    <source>
        <strain evidence="1 2">CMES1059</strain>
    </source>
</reference>